<dbReference type="Proteomes" id="UP000789901">
    <property type="component" value="Unassembled WGS sequence"/>
</dbReference>
<dbReference type="EMBL" id="CAJVQB010083541">
    <property type="protein sequence ID" value="CAG8846440.1"/>
    <property type="molecule type" value="Genomic_DNA"/>
</dbReference>
<evidence type="ECO:0000313" key="2">
    <source>
        <dbReference type="EMBL" id="CAG8846440.1"/>
    </source>
</evidence>
<keyword evidence="3" id="KW-1185">Reference proteome</keyword>
<comment type="caution">
    <text evidence="2">The sequence shown here is derived from an EMBL/GenBank/DDBJ whole genome shotgun (WGS) entry which is preliminary data.</text>
</comment>
<reference evidence="2 3" key="1">
    <citation type="submission" date="2021-06" db="EMBL/GenBank/DDBJ databases">
        <authorList>
            <person name="Kallberg Y."/>
            <person name="Tangrot J."/>
            <person name="Rosling A."/>
        </authorList>
    </citation>
    <scope>NUCLEOTIDE SEQUENCE [LARGE SCALE GENOMIC DNA]</scope>
    <source>
        <strain evidence="2 3">120-4 pot B 10/14</strain>
    </source>
</reference>
<evidence type="ECO:0000256" key="1">
    <source>
        <dbReference type="SAM" id="MobiDB-lite"/>
    </source>
</evidence>
<feature type="region of interest" description="Disordered" evidence="1">
    <location>
        <begin position="1"/>
        <end position="31"/>
    </location>
</feature>
<organism evidence="2 3">
    <name type="scientific">Gigaspora margarita</name>
    <dbReference type="NCBI Taxonomy" id="4874"/>
    <lineage>
        <taxon>Eukaryota</taxon>
        <taxon>Fungi</taxon>
        <taxon>Fungi incertae sedis</taxon>
        <taxon>Mucoromycota</taxon>
        <taxon>Glomeromycotina</taxon>
        <taxon>Glomeromycetes</taxon>
        <taxon>Diversisporales</taxon>
        <taxon>Gigasporaceae</taxon>
        <taxon>Gigaspora</taxon>
    </lineage>
</organism>
<protein>
    <submittedName>
        <fullName evidence="2">39095_t:CDS:1</fullName>
    </submittedName>
</protein>
<proteinExistence type="predicted"/>
<name>A0ABN7X498_GIGMA</name>
<feature type="non-terminal residue" evidence="2">
    <location>
        <position position="93"/>
    </location>
</feature>
<accession>A0ABN7X498</accession>
<evidence type="ECO:0000313" key="3">
    <source>
        <dbReference type="Proteomes" id="UP000789901"/>
    </source>
</evidence>
<gene>
    <name evidence="2" type="ORF">GMARGA_LOCUS38162</name>
</gene>
<sequence length="93" mass="10663">MSSPPFSDTEESNVTLSTISTSSTTTRKKRKASVKISYSNKSYTSYFFHIDKDNVELAYCKICGNTSNMIAHLRDKHNIIKDNYTDFLDEHNE</sequence>
<feature type="compositionally biased region" description="Low complexity" evidence="1">
    <location>
        <begin position="15"/>
        <end position="25"/>
    </location>
</feature>